<keyword evidence="1" id="KW-0808">Transferase</keyword>
<evidence type="ECO:0000313" key="1">
    <source>
        <dbReference type="EMBL" id="WWF03751.1"/>
    </source>
</evidence>
<protein>
    <submittedName>
        <fullName evidence="1">Class I SAM-dependent methyltransferase</fullName>
    </submittedName>
</protein>
<dbReference type="GO" id="GO:0032259">
    <property type="term" value="P:methylation"/>
    <property type="evidence" value="ECO:0007669"/>
    <property type="project" value="UniProtKB-KW"/>
</dbReference>
<proteinExistence type="predicted"/>
<dbReference type="InterPro" id="IPR002052">
    <property type="entry name" value="DNA_methylase_N6_adenine_CS"/>
</dbReference>
<dbReference type="Gene3D" id="3.40.50.150">
    <property type="entry name" value="Vaccinia Virus protein VP39"/>
    <property type="match status" value="1"/>
</dbReference>
<dbReference type="GO" id="GO:0008168">
    <property type="term" value="F:methyltransferase activity"/>
    <property type="evidence" value="ECO:0007669"/>
    <property type="project" value="UniProtKB-KW"/>
</dbReference>
<dbReference type="InterPro" id="IPR050320">
    <property type="entry name" value="N5-glutamine_MTase"/>
</dbReference>
<reference evidence="1 2" key="1">
    <citation type="submission" date="2022-09" db="EMBL/GenBank/DDBJ databases">
        <title>Complete genome sequence of Janibacter terrae strain COS04-44, PCL-degrading bacteria isolated from oil spilled coast.</title>
        <authorList>
            <person name="Park H."/>
            <person name="Kim J.Y."/>
            <person name="An S.H."/>
            <person name="Lee C.M."/>
            <person name="Weon H.-Y."/>
        </authorList>
    </citation>
    <scope>NUCLEOTIDE SEQUENCE [LARGE SCALE GENOMIC DNA]</scope>
    <source>
        <strain evidence="1 2">COS04-44</strain>
    </source>
</reference>
<dbReference type="PANTHER" id="PTHR18895">
    <property type="entry name" value="HEMK METHYLTRANSFERASE"/>
    <property type="match status" value="1"/>
</dbReference>
<dbReference type="SUPFAM" id="SSF53335">
    <property type="entry name" value="S-adenosyl-L-methionine-dependent methyltransferases"/>
    <property type="match status" value="1"/>
</dbReference>
<dbReference type="PROSITE" id="PS00092">
    <property type="entry name" value="N6_MTASE"/>
    <property type="match status" value="1"/>
</dbReference>
<dbReference type="RefSeq" id="WP_338537408.1">
    <property type="nucleotide sequence ID" value="NZ_CP104874.1"/>
</dbReference>
<organism evidence="1 2">
    <name type="scientific">Janibacter terrae</name>
    <dbReference type="NCBI Taxonomy" id="103817"/>
    <lineage>
        <taxon>Bacteria</taxon>
        <taxon>Bacillati</taxon>
        <taxon>Actinomycetota</taxon>
        <taxon>Actinomycetes</taxon>
        <taxon>Micrococcales</taxon>
        <taxon>Intrasporangiaceae</taxon>
        <taxon>Janibacter</taxon>
    </lineage>
</organism>
<keyword evidence="1" id="KW-0489">Methyltransferase</keyword>
<accession>A0ABZ2FBT8</accession>
<dbReference type="PANTHER" id="PTHR18895:SF74">
    <property type="entry name" value="MTRF1L RELEASE FACTOR GLUTAMINE METHYLTRANSFERASE"/>
    <property type="match status" value="1"/>
</dbReference>
<name>A0ABZ2FBT8_9MICO</name>
<evidence type="ECO:0000313" key="2">
    <source>
        <dbReference type="Proteomes" id="UP001381003"/>
    </source>
</evidence>
<dbReference type="EMBL" id="CP104874">
    <property type="protein sequence ID" value="WWF03751.1"/>
    <property type="molecule type" value="Genomic_DNA"/>
</dbReference>
<dbReference type="Pfam" id="PF03602">
    <property type="entry name" value="Cons_hypoth95"/>
    <property type="match status" value="1"/>
</dbReference>
<sequence length="210" mass="22141">MARTAFAFAGMDLETDERLLEPREWTRAQSDWAAELLPHLPEGPVLELCSGAGHIGLAAVRGSARVLVAVDREEVAAETIRANAERVGMDGRVEVRCGDLSEVVAPGEVYPLVVADPPWVPHASIGTYPQDPPGAIDGGADGLDIARQCVEVIAAHLHADGAALLQLGTAEQAHAIELPDGLVLTEVREYPRGVVACLRRPGPTPAGSSR</sequence>
<dbReference type="CDD" id="cd02440">
    <property type="entry name" value="AdoMet_MTases"/>
    <property type="match status" value="1"/>
</dbReference>
<dbReference type="Proteomes" id="UP001381003">
    <property type="component" value="Chromosome"/>
</dbReference>
<keyword evidence="2" id="KW-1185">Reference proteome</keyword>
<dbReference type="InterPro" id="IPR029063">
    <property type="entry name" value="SAM-dependent_MTases_sf"/>
</dbReference>
<gene>
    <name evidence="1" type="ORF">N5P18_08495</name>
</gene>